<dbReference type="Pfam" id="PF07949">
    <property type="entry name" value="YbbR"/>
    <property type="match status" value="3"/>
</dbReference>
<dbReference type="OrthoDB" id="2111604at2"/>
<feature type="transmembrane region" description="Helical" evidence="1">
    <location>
        <begin position="12"/>
        <end position="30"/>
    </location>
</feature>
<evidence type="ECO:0000313" key="3">
    <source>
        <dbReference type="Proteomes" id="UP000324781"/>
    </source>
</evidence>
<keyword evidence="1" id="KW-0472">Membrane</keyword>
<sequence>MNRLIDKLFERDAVAKVLSVLIAILIWFLVLDQENPFTERTITVPLSSNVEVLEARNLQIVGSSIPATVDVRIRGRKKRVDSVSSADFSVFLDLSDVNNSGIQVIRVQPPEYTGDKDIIILGTNPATVRLYFEKIVGKQYPVNIEFTGNLPEGYQIVNQRVDPGIILIQEKEGTLSRIDRVVALVNLNDLSVTKELVVRVTVYDTEGKPMSQFEGKYPAIVSFDLARKLPVTTTVRGKPKAGYYFKEIIPDTSSVLVVGSKDLLDSISRIEAEAVDIEGKSESFRTELKLNVPQGATLADNNGTISVLVNIEPLATRTISFPTSQISIYDSDTSGAFEYAIAAHSISIPVEGRPELLQELDANDIRCSVSVRDLREGEHQVPVTVSLPAGISLRERPTVTVTINATAQETVTKPSTDATPVPTPGG</sequence>
<protein>
    <submittedName>
        <fullName evidence="2">YbbR domain-containing protein</fullName>
    </submittedName>
</protein>
<organism evidence="2 3">
    <name type="scientific">Thermoclostridium caenicola</name>
    <dbReference type="NCBI Taxonomy" id="659425"/>
    <lineage>
        <taxon>Bacteria</taxon>
        <taxon>Bacillati</taxon>
        <taxon>Bacillota</taxon>
        <taxon>Clostridia</taxon>
        <taxon>Eubacteriales</taxon>
        <taxon>Oscillospiraceae</taxon>
        <taxon>Thermoclostridium</taxon>
    </lineage>
</organism>
<dbReference type="Gene3D" id="2.170.120.40">
    <property type="entry name" value="YbbR-like domain"/>
    <property type="match status" value="2"/>
</dbReference>
<dbReference type="AlphaFoldDB" id="A0A1M6H043"/>
<keyword evidence="1" id="KW-0812">Transmembrane</keyword>
<dbReference type="InterPro" id="IPR053154">
    <property type="entry name" value="c-di-AMP_regulator"/>
</dbReference>
<reference evidence="2 3" key="1">
    <citation type="submission" date="2016-11" db="EMBL/GenBank/DDBJ databases">
        <authorList>
            <person name="Varghese N."/>
            <person name="Submissions S."/>
        </authorList>
    </citation>
    <scope>NUCLEOTIDE SEQUENCE [LARGE SCALE GENOMIC DNA]</scope>
    <source>
        <strain evidence="2 3">DSM 19027</strain>
    </source>
</reference>
<evidence type="ECO:0000313" key="2">
    <source>
        <dbReference type="EMBL" id="SHJ15568.1"/>
    </source>
</evidence>
<dbReference type="EMBL" id="FQZP01000028">
    <property type="protein sequence ID" value="SHJ15568.1"/>
    <property type="molecule type" value="Genomic_DNA"/>
</dbReference>
<evidence type="ECO:0000256" key="1">
    <source>
        <dbReference type="SAM" id="Phobius"/>
    </source>
</evidence>
<dbReference type="Proteomes" id="UP000324781">
    <property type="component" value="Unassembled WGS sequence"/>
</dbReference>
<keyword evidence="1" id="KW-1133">Transmembrane helix</keyword>
<dbReference type="InterPro" id="IPR012505">
    <property type="entry name" value="YbbR"/>
</dbReference>
<dbReference type="PANTHER" id="PTHR37804">
    <property type="entry name" value="CDAA REGULATORY PROTEIN CDAR"/>
    <property type="match status" value="1"/>
</dbReference>
<dbReference type="Gene3D" id="2.170.120.30">
    <property type="match status" value="2"/>
</dbReference>
<proteinExistence type="predicted"/>
<keyword evidence="3" id="KW-1185">Reference proteome</keyword>
<dbReference type="PANTHER" id="PTHR37804:SF1">
    <property type="entry name" value="CDAA REGULATORY PROTEIN CDAR"/>
    <property type="match status" value="1"/>
</dbReference>
<gene>
    <name evidence="2" type="ORF">SAMN05444373_102813</name>
</gene>
<name>A0A1M6H043_9FIRM</name>
<accession>A0A1M6H043</accession>